<sequence>MFTCNFCTDNLQHLQYKSQSNKSHLHSVEKINVESVMVLTYTAVLHLCRAYPGLHERTKKEVYTKTQWSKMDHAGKHKRESYS</sequence>
<dbReference type="EMBL" id="WNTK01000001">
    <property type="protein sequence ID" value="KAG9493342.1"/>
    <property type="molecule type" value="Genomic_DNA"/>
</dbReference>
<evidence type="ECO:0000313" key="1">
    <source>
        <dbReference type="EMBL" id="KAG9493342.1"/>
    </source>
</evidence>
<proteinExistence type="predicted"/>
<reference evidence="1" key="1">
    <citation type="thesis" date="2020" institute="ProQuest LLC" country="789 East Eisenhower Parkway, Ann Arbor, MI, USA">
        <title>Comparative Genomics and Chromosome Evolution.</title>
        <authorList>
            <person name="Mudd A.B."/>
        </authorList>
    </citation>
    <scope>NUCLEOTIDE SEQUENCE</scope>
    <source>
        <strain evidence="1">HN-11 Male</strain>
        <tissue evidence="1">Kidney and liver</tissue>
    </source>
</reference>
<dbReference type="Proteomes" id="UP000770717">
    <property type="component" value="Unassembled WGS sequence"/>
</dbReference>
<dbReference type="AlphaFoldDB" id="A0A8J6KHM8"/>
<gene>
    <name evidence="1" type="ORF">GDO78_001314</name>
</gene>
<protein>
    <submittedName>
        <fullName evidence="1">Uncharacterized protein</fullName>
    </submittedName>
</protein>
<evidence type="ECO:0000313" key="2">
    <source>
        <dbReference type="Proteomes" id="UP000770717"/>
    </source>
</evidence>
<organism evidence="1 2">
    <name type="scientific">Eleutherodactylus coqui</name>
    <name type="common">Puerto Rican coqui</name>
    <dbReference type="NCBI Taxonomy" id="57060"/>
    <lineage>
        <taxon>Eukaryota</taxon>
        <taxon>Metazoa</taxon>
        <taxon>Chordata</taxon>
        <taxon>Craniata</taxon>
        <taxon>Vertebrata</taxon>
        <taxon>Euteleostomi</taxon>
        <taxon>Amphibia</taxon>
        <taxon>Batrachia</taxon>
        <taxon>Anura</taxon>
        <taxon>Neobatrachia</taxon>
        <taxon>Hyloidea</taxon>
        <taxon>Eleutherodactylidae</taxon>
        <taxon>Eleutherodactylinae</taxon>
        <taxon>Eleutherodactylus</taxon>
        <taxon>Eleutherodactylus</taxon>
    </lineage>
</organism>
<accession>A0A8J6KHM8</accession>
<name>A0A8J6KHM8_ELECQ</name>
<keyword evidence="2" id="KW-1185">Reference proteome</keyword>
<comment type="caution">
    <text evidence="1">The sequence shown here is derived from an EMBL/GenBank/DDBJ whole genome shotgun (WGS) entry which is preliminary data.</text>
</comment>